<gene>
    <name evidence="5" type="ORF">EHSB41UT_01748</name>
</gene>
<dbReference type="Proteomes" id="UP000196573">
    <property type="component" value="Unassembled WGS sequence"/>
</dbReference>
<reference evidence="5 6" key="1">
    <citation type="submission" date="2017-03" db="EMBL/GenBank/DDBJ databases">
        <authorList>
            <person name="Afonso C.L."/>
            <person name="Miller P.J."/>
            <person name="Scott M.A."/>
            <person name="Spackman E."/>
            <person name="Goraichik I."/>
            <person name="Dimitrov K.M."/>
            <person name="Suarez D.L."/>
            <person name="Swayne D.E."/>
        </authorList>
    </citation>
    <scope>NUCLEOTIDE SEQUENCE [LARGE SCALE GENOMIC DNA]</scope>
    <source>
        <strain evidence="5">SB41UT1</strain>
    </source>
</reference>
<keyword evidence="4" id="KW-0732">Signal</keyword>
<feature type="signal peptide" evidence="4">
    <location>
        <begin position="1"/>
        <end position="27"/>
    </location>
</feature>
<feature type="repeat" description="TPR" evidence="3">
    <location>
        <begin position="77"/>
        <end position="110"/>
    </location>
</feature>
<keyword evidence="2 3" id="KW-0802">TPR repeat</keyword>
<dbReference type="SUPFAM" id="SSF48452">
    <property type="entry name" value="TPR-like"/>
    <property type="match status" value="2"/>
</dbReference>
<dbReference type="Gene3D" id="1.25.40.10">
    <property type="entry name" value="Tetratricopeptide repeat domain"/>
    <property type="match status" value="3"/>
</dbReference>
<evidence type="ECO:0000256" key="1">
    <source>
        <dbReference type="ARBA" id="ARBA00022737"/>
    </source>
</evidence>
<accession>A0A1X7AIR2</accession>
<dbReference type="EMBL" id="FWPT01000003">
    <property type="protein sequence ID" value="SMA44168.1"/>
    <property type="molecule type" value="Genomic_DNA"/>
</dbReference>
<organism evidence="5 6">
    <name type="scientific">Parendozoicomonas haliclonae</name>
    <dbReference type="NCBI Taxonomy" id="1960125"/>
    <lineage>
        <taxon>Bacteria</taxon>
        <taxon>Pseudomonadati</taxon>
        <taxon>Pseudomonadota</taxon>
        <taxon>Gammaproteobacteria</taxon>
        <taxon>Oceanospirillales</taxon>
        <taxon>Endozoicomonadaceae</taxon>
        <taxon>Parendozoicomonas</taxon>
    </lineage>
</organism>
<evidence type="ECO:0000256" key="4">
    <source>
        <dbReference type="SAM" id="SignalP"/>
    </source>
</evidence>
<protein>
    <submittedName>
        <fullName evidence="5">Photosystem I assembly protein Ycf3</fullName>
    </submittedName>
</protein>
<dbReference type="RefSeq" id="WP_087108879.1">
    <property type="nucleotide sequence ID" value="NZ_CBCSCN010000008.1"/>
</dbReference>
<keyword evidence="6" id="KW-1185">Reference proteome</keyword>
<dbReference type="PROSITE" id="PS50005">
    <property type="entry name" value="TPR"/>
    <property type="match status" value="1"/>
</dbReference>
<name>A0A1X7AIR2_9GAMM</name>
<evidence type="ECO:0000313" key="5">
    <source>
        <dbReference type="EMBL" id="SMA44168.1"/>
    </source>
</evidence>
<dbReference type="AlphaFoldDB" id="A0A1X7AIR2"/>
<dbReference type="PANTHER" id="PTHR44186">
    <property type="match status" value="1"/>
</dbReference>
<evidence type="ECO:0000256" key="2">
    <source>
        <dbReference type="ARBA" id="ARBA00022803"/>
    </source>
</evidence>
<keyword evidence="1" id="KW-0677">Repeat</keyword>
<sequence>MNRIQQPLKLSLLAFGLTMALMQPASAAPEKAPELSKITYKYIQKAQEQMAEDNYSAAQESLEHVLSKVQRRKADSAAVNQMLGVVFANQEQFGKALEYFRAALKDDALHRPAAQQVRYNLAQLLMMQGEYKESISTLKTWMSNLDDGVEVPARAWIMLANNYSRLKEWKNVVEPAKKAVAATEKPPEAWYSLLLAAHYELKDYPSAVDVLETLVVINPAKKMYWLQLSGMNMSMKKDAAALSALRAAYRHGVFDKESDYSQLANFLTFRGIPYMAGVAYKEGMDRGVVEASYDNIKRLANYWSHARETDRAIEMFYKALAMDESADLQVRLARLLAQAERYDDLIKLVSEPAADISSKQKGSMLVMEGLAWYQLGEKQKSLNFMRKAAQIDSSKGQANTWIGFLEQDLNSK</sequence>
<dbReference type="SMART" id="SM00028">
    <property type="entry name" value="TPR"/>
    <property type="match status" value="6"/>
</dbReference>
<dbReference type="InterPro" id="IPR019734">
    <property type="entry name" value="TPR_rpt"/>
</dbReference>
<dbReference type="Pfam" id="PF13432">
    <property type="entry name" value="TPR_16"/>
    <property type="match status" value="1"/>
</dbReference>
<dbReference type="InterPro" id="IPR011990">
    <property type="entry name" value="TPR-like_helical_dom_sf"/>
</dbReference>
<evidence type="ECO:0000313" key="6">
    <source>
        <dbReference type="Proteomes" id="UP000196573"/>
    </source>
</evidence>
<dbReference type="OrthoDB" id="5829198at2"/>
<dbReference type="PANTHER" id="PTHR44186:SF1">
    <property type="entry name" value="BARDET-BIEDL SYNDROME 4 PROTEIN"/>
    <property type="match status" value="1"/>
</dbReference>
<evidence type="ECO:0000256" key="3">
    <source>
        <dbReference type="PROSITE-ProRule" id="PRU00339"/>
    </source>
</evidence>
<feature type="chain" id="PRO_5013298892" evidence="4">
    <location>
        <begin position="28"/>
        <end position="412"/>
    </location>
</feature>
<proteinExistence type="predicted"/>